<keyword evidence="5" id="KW-0408">Iron</keyword>
<dbReference type="GO" id="GO:0003824">
    <property type="term" value="F:catalytic activity"/>
    <property type="evidence" value="ECO:0007669"/>
    <property type="project" value="InterPro"/>
</dbReference>
<dbReference type="EMBL" id="FRBW01000006">
    <property type="protein sequence ID" value="SHN11753.1"/>
    <property type="molecule type" value="Genomic_DNA"/>
</dbReference>
<evidence type="ECO:0000256" key="4">
    <source>
        <dbReference type="ARBA" id="ARBA00022723"/>
    </source>
</evidence>
<dbReference type="GO" id="GO:0005829">
    <property type="term" value="C:cytosol"/>
    <property type="evidence" value="ECO:0007669"/>
    <property type="project" value="TreeGrafter"/>
</dbReference>
<dbReference type="Gene3D" id="3.40.50.280">
    <property type="entry name" value="Cobalamin-binding domain"/>
    <property type="match status" value="1"/>
</dbReference>
<accession>A0A1M7P534</accession>
<dbReference type="SFLD" id="SFLDG01082">
    <property type="entry name" value="B12-binding_domain_containing"/>
    <property type="match status" value="1"/>
</dbReference>
<dbReference type="InterPro" id="IPR025274">
    <property type="entry name" value="DUF4070"/>
</dbReference>
<dbReference type="PROSITE" id="PS01278">
    <property type="entry name" value="MTTASE_RADICAL"/>
    <property type="match status" value="1"/>
</dbReference>
<proteinExistence type="predicted"/>
<organism evidence="9 10">
    <name type="scientific">Roseibium suaedae</name>
    <dbReference type="NCBI Taxonomy" id="735517"/>
    <lineage>
        <taxon>Bacteria</taxon>
        <taxon>Pseudomonadati</taxon>
        <taxon>Pseudomonadota</taxon>
        <taxon>Alphaproteobacteria</taxon>
        <taxon>Hyphomicrobiales</taxon>
        <taxon>Stappiaceae</taxon>
        <taxon>Roseibium</taxon>
    </lineage>
</organism>
<dbReference type="InterPro" id="IPR006638">
    <property type="entry name" value="Elp3/MiaA/NifB-like_rSAM"/>
</dbReference>
<dbReference type="Pfam" id="PF13282">
    <property type="entry name" value="DUF4070"/>
    <property type="match status" value="1"/>
</dbReference>
<dbReference type="PROSITE" id="PS51332">
    <property type="entry name" value="B12_BINDING"/>
    <property type="match status" value="1"/>
</dbReference>
<dbReference type="AlphaFoldDB" id="A0A1M7P534"/>
<keyword evidence="4" id="KW-0479">Metal-binding</keyword>
<dbReference type="SUPFAM" id="SSF102114">
    <property type="entry name" value="Radical SAM enzymes"/>
    <property type="match status" value="1"/>
</dbReference>
<evidence type="ECO:0000259" key="7">
    <source>
        <dbReference type="PROSITE" id="PS51332"/>
    </source>
</evidence>
<dbReference type="Proteomes" id="UP000186002">
    <property type="component" value="Unassembled WGS sequence"/>
</dbReference>
<dbReference type="SFLD" id="SFLDG01123">
    <property type="entry name" value="methyltransferase_(Class_B)"/>
    <property type="match status" value="1"/>
</dbReference>
<dbReference type="InterPro" id="IPR058240">
    <property type="entry name" value="rSAM_sf"/>
</dbReference>
<dbReference type="GO" id="GO:0031419">
    <property type="term" value="F:cobalamin binding"/>
    <property type="evidence" value="ECO:0007669"/>
    <property type="project" value="InterPro"/>
</dbReference>
<dbReference type="SFLD" id="SFLDS00029">
    <property type="entry name" value="Radical_SAM"/>
    <property type="match status" value="1"/>
</dbReference>
<dbReference type="GO" id="GO:0046872">
    <property type="term" value="F:metal ion binding"/>
    <property type="evidence" value="ECO:0007669"/>
    <property type="project" value="UniProtKB-KW"/>
</dbReference>
<gene>
    <name evidence="9" type="ORF">SAMN05444272_4118</name>
</gene>
<keyword evidence="6" id="KW-0411">Iron-sulfur</keyword>
<sequence>MTTASPKKRMLIIAPLSSFSADRTAERTRDRVIMSDEPVVRVASLAIATVAALIPDGLFDITLCDEEIEFVDLDIDVDVVAITANVSQAQRAIWMAKEFRSKGKTVIIGGPHVSLAPEIFEGVADAMVVGELEPIAEKFFTDLHEGRLEAKYQGHKADMSTTPMPRWDLYPNSRAVSGVVQTSRGCPFECNFCDVIQYLGRVQRHKPDEQILAEISRLYEIGYRHITLSDDNFTVYRKRSKALLTLLKNWNGAEGREPVSFQTQMSIDVARDPELLALCNEAGLRLGFFGIESSSAEALTESKKRQNLRVDLREECEKIVRAGVIPEAGLIVGFDSDGPDCFQRQFDFAMSLPVITFKVAVLVAPISTPLYDEMAKAGRIIESDISAQFPGGSDYQTNIIPARMSREELAEGARWLFESLLRPENVLVRFKRLAELLQPAPWARDDPSHRVSVRPNISRAYLSVIAKWSRDASIRNLIGQVRDLAQERPEIKNDLMDSLSHYLVVYDGIFSTDDRRQLPRSVSRA</sequence>
<name>A0A1M7P534_9HYPH</name>
<dbReference type="InterPro" id="IPR020612">
    <property type="entry name" value="Methylthiotransferase_CS"/>
</dbReference>
<evidence type="ECO:0000256" key="2">
    <source>
        <dbReference type="ARBA" id="ARBA00022485"/>
    </source>
</evidence>
<comment type="cofactor">
    <cofactor evidence="1">
        <name>[4Fe-4S] cluster</name>
        <dbReference type="ChEBI" id="CHEBI:49883"/>
    </cofactor>
</comment>
<evidence type="ECO:0000313" key="10">
    <source>
        <dbReference type="Proteomes" id="UP000186002"/>
    </source>
</evidence>
<evidence type="ECO:0000313" key="9">
    <source>
        <dbReference type="EMBL" id="SHN11753.1"/>
    </source>
</evidence>
<reference evidence="9 10" key="1">
    <citation type="submission" date="2016-11" db="EMBL/GenBank/DDBJ databases">
        <authorList>
            <person name="Jaros S."/>
            <person name="Januszkiewicz K."/>
            <person name="Wedrychowicz H."/>
        </authorList>
    </citation>
    <scope>NUCLEOTIDE SEQUENCE [LARGE SCALE GENOMIC DNA]</scope>
    <source>
        <strain evidence="9 10">DSM 22153</strain>
    </source>
</reference>
<feature type="domain" description="Radical SAM core" evidence="8">
    <location>
        <begin position="170"/>
        <end position="408"/>
    </location>
</feature>
<evidence type="ECO:0000256" key="6">
    <source>
        <dbReference type="ARBA" id="ARBA00023014"/>
    </source>
</evidence>
<dbReference type="PANTHER" id="PTHR43409:SF3">
    <property type="entry name" value="HYPOTHETICAL METHYLTRANSFERASE"/>
    <property type="match status" value="1"/>
</dbReference>
<dbReference type="InterPro" id="IPR034466">
    <property type="entry name" value="Methyltransferase_Class_B"/>
</dbReference>
<evidence type="ECO:0000259" key="8">
    <source>
        <dbReference type="PROSITE" id="PS51918"/>
    </source>
</evidence>
<dbReference type="PANTHER" id="PTHR43409">
    <property type="entry name" value="ANAEROBIC MAGNESIUM-PROTOPORPHYRIN IX MONOMETHYL ESTER CYCLASE-RELATED"/>
    <property type="match status" value="1"/>
</dbReference>
<dbReference type="STRING" id="735517.SAMN05444272_4118"/>
<keyword evidence="2" id="KW-0004">4Fe-4S</keyword>
<dbReference type="GO" id="GO:0051539">
    <property type="term" value="F:4 iron, 4 sulfur cluster binding"/>
    <property type="evidence" value="ECO:0007669"/>
    <property type="project" value="UniProtKB-KW"/>
</dbReference>
<dbReference type="OrthoDB" id="9801424at2"/>
<dbReference type="InterPro" id="IPR007197">
    <property type="entry name" value="rSAM"/>
</dbReference>
<protein>
    <submittedName>
        <fullName evidence="9">Radical SAM superfamily enzyme YgiQ, UPF0313 family</fullName>
    </submittedName>
</protein>
<evidence type="ECO:0000256" key="3">
    <source>
        <dbReference type="ARBA" id="ARBA00022691"/>
    </source>
</evidence>
<dbReference type="InterPro" id="IPR006158">
    <property type="entry name" value="Cobalamin-bd"/>
</dbReference>
<keyword evidence="3" id="KW-0949">S-adenosyl-L-methionine</keyword>
<evidence type="ECO:0000256" key="5">
    <source>
        <dbReference type="ARBA" id="ARBA00023004"/>
    </source>
</evidence>
<keyword evidence="10" id="KW-1185">Reference proteome</keyword>
<dbReference type="InterPro" id="IPR023404">
    <property type="entry name" value="rSAM_horseshoe"/>
</dbReference>
<evidence type="ECO:0000256" key="1">
    <source>
        <dbReference type="ARBA" id="ARBA00001966"/>
    </source>
</evidence>
<dbReference type="PROSITE" id="PS51918">
    <property type="entry name" value="RADICAL_SAM"/>
    <property type="match status" value="1"/>
</dbReference>
<dbReference type="Gene3D" id="3.80.30.20">
    <property type="entry name" value="tm_1862 like domain"/>
    <property type="match status" value="1"/>
</dbReference>
<dbReference type="InterPro" id="IPR051198">
    <property type="entry name" value="BchE-like"/>
</dbReference>
<dbReference type="Pfam" id="PF04055">
    <property type="entry name" value="Radical_SAM"/>
    <property type="match status" value="1"/>
</dbReference>
<feature type="domain" description="B12-binding" evidence="7">
    <location>
        <begin position="1"/>
        <end position="150"/>
    </location>
</feature>
<dbReference type="RefSeq" id="WP_139251228.1">
    <property type="nucleotide sequence ID" value="NZ_FRBW01000006.1"/>
</dbReference>
<dbReference type="SMART" id="SM00729">
    <property type="entry name" value="Elp3"/>
    <property type="match status" value="1"/>
</dbReference>